<dbReference type="AlphaFoldDB" id="A0AAD3NPP1"/>
<protein>
    <submittedName>
        <fullName evidence="1">Uncharacterized protein</fullName>
    </submittedName>
</protein>
<accession>A0AAD3NPP1</accession>
<dbReference type="EMBL" id="BSEH01000022">
    <property type="protein sequence ID" value="GLJ56447.1"/>
    <property type="molecule type" value="Genomic_DNA"/>
</dbReference>
<comment type="caution">
    <text evidence="1">The sequence shown here is derived from an EMBL/GenBank/DDBJ whole genome shotgun (WGS) entry which is preliminary data.</text>
</comment>
<sequence length="88" mass="10022">MRTVRSAPISIVGGDRFRFTRREYFYSGSIGRATPSRRLPMLREAAPLPPGWIDNNWIRSASDKGKGGYHSPYLLSHLTIYLSDRPNL</sequence>
<gene>
    <name evidence="1" type="ORF">SUGI_1224590</name>
    <name evidence="2" type="ORF">SUGI_1525210</name>
</gene>
<reference evidence="1" key="1">
    <citation type="submission" date="2022-12" db="EMBL/GenBank/DDBJ databases">
        <title>Chromosome-Level Genome Assembly of Japanese Cedar (Cryptomeriajaponica D. Don).</title>
        <authorList>
            <person name="Fujino T."/>
            <person name="Yamaguchi K."/>
            <person name="Yokoyama T."/>
            <person name="Hamanaka T."/>
            <person name="Harazono Y."/>
            <person name="Kamada H."/>
            <person name="Kobayashi W."/>
            <person name="Ujino-Ihara T."/>
            <person name="Uchiyama K."/>
            <person name="Matsumoto A."/>
            <person name="Izuno A."/>
            <person name="Tsumura Y."/>
            <person name="Toyoda A."/>
            <person name="Shigenobu S."/>
            <person name="Moriguchi Y."/>
            <person name="Ueno S."/>
            <person name="Kasahara M."/>
        </authorList>
    </citation>
    <scope>NUCLEOTIDE SEQUENCE</scope>
</reference>
<dbReference type="EMBL" id="BSEH01002697">
    <property type="protein sequence ID" value="GLJ59870.1"/>
    <property type="molecule type" value="Genomic_DNA"/>
</dbReference>
<keyword evidence="3" id="KW-1185">Reference proteome</keyword>
<proteinExistence type="predicted"/>
<evidence type="ECO:0000313" key="1">
    <source>
        <dbReference type="EMBL" id="GLJ56447.1"/>
    </source>
</evidence>
<name>A0AAD3NPP1_CRYJA</name>
<evidence type="ECO:0000313" key="3">
    <source>
        <dbReference type="Proteomes" id="UP001234787"/>
    </source>
</evidence>
<evidence type="ECO:0000313" key="2">
    <source>
        <dbReference type="EMBL" id="GLJ59870.1"/>
    </source>
</evidence>
<organism evidence="1 3">
    <name type="scientific">Cryptomeria japonica</name>
    <name type="common">Japanese cedar</name>
    <name type="synonym">Cupressus japonica</name>
    <dbReference type="NCBI Taxonomy" id="3369"/>
    <lineage>
        <taxon>Eukaryota</taxon>
        <taxon>Viridiplantae</taxon>
        <taxon>Streptophyta</taxon>
        <taxon>Embryophyta</taxon>
        <taxon>Tracheophyta</taxon>
        <taxon>Spermatophyta</taxon>
        <taxon>Pinopsida</taxon>
        <taxon>Pinidae</taxon>
        <taxon>Conifers II</taxon>
        <taxon>Cupressales</taxon>
        <taxon>Cupressaceae</taxon>
        <taxon>Cryptomeria</taxon>
    </lineage>
</organism>
<dbReference type="Proteomes" id="UP001234787">
    <property type="component" value="Unassembled WGS sequence"/>
</dbReference>